<dbReference type="PROSITE" id="PS50146">
    <property type="entry name" value="DAGK"/>
    <property type="match status" value="1"/>
</dbReference>
<keyword evidence="2" id="KW-0418">Kinase</keyword>
<dbReference type="EMBL" id="FMXO01000010">
    <property type="protein sequence ID" value="SDB40364.1"/>
    <property type="molecule type" value="Genomic_DNA"/>
</dbReference>
<keyword evidence="2" id="KW-0808">Transferase</keyword>
<dbReference type="InterPro" id="IPR016064">
    <property type="entry name" value="NAD/diacylglycerol_kinase_sf"/>
</dbReference>
<dbReference type="Gene3D" id="3.40.50.10330">
    <property type="entry name" value="Probable inorganic polyphosphate/atp-NAD kinase, domain 1"/>
    <property type="match status" value="1"/>
</dbReference>
<evidence type="ECO:0000313" key="2">
    <source>
        <dbReference type="EMBL" id="SDB40364.1"/>
    </source>
</evidence>
<sequence>MTKIGAVINKNTGTLPPQQKTDRIEEIKEHLLARISADHLAIVSGDQIRQEVERLQKRGIEMLVVGGGDGTVSTAANILSNTGILLVVLPLGTKNNFCRDLGIPLEPVEAIRLMDSMQMKEVDLGEVNGIKFINNVSLGVYPKMVAEREEITKKRGWRKWQAQIVAALIALRKMPKMKLVLEDEVYTAKRFTPLVFVGNNEYQGGFESDFHRPAINEGKLWLCMARSLGILTLLRMIYVLSVRGIQEMENLEMRSVTKLIVRSHHRKLKVAIDGEIHKLSMPLRFRSLEKALRVAVP</sequence>
<keyword evidence="3" id="KW-1185">Reference proteome</keyword>
<evidence type="ECO:0000259" key="1">
    <source>
        <dbReference type="PROSITE" id="PS50146"/>
    </source>
</evidence>
<organism evidence="2 3">
    <name type="scientific">Desulfonatronum thiosulfatophilum</name>
    <dbReference type="NCBI Taxonomy" id="617002"/>
    <lineage>
        <taxon>Bacteria</taxon>
        <taxon>Pseudomonadati</taxon>
        <taxon>Thermodesulfobacteriota</taxon>
        <taxon>Desulfovibrionia</taxon>
        <taxon>Desulfovibrionales</taxon>
        <taxon>Desulfonatronaceae</taxon>
        <taxon>Desulfonatronum</taxon>
    </lineage>
</organism>
<name>A0A1G6D5B1_9BACT</name>
<dbReference type="SUPFAM" id="SSF111331">
    <property type="entry name" value="NAD kinase/diacylglycerol kinase-like"/>
    <property type="match status" value="1"/>
</dbReference>
<dbReference type="AlphaFoldDB" id="A0A1G6D5B1"/>
<feature type="domain" description="DAGKc" evidence="1">
    <location>
        <begin position="1"/>
        <end position="131"/>
    </location>
</feature>
<dbReference type="Gene3D" id="2.60.200.40">
    <property type="match status" value="1"/>
</dbReference>
<dbReference type="InterPro" id="IPR017438">
    <property type="entry name" value="ATP-NAD_kinase_N"/>
</dbReference>
<gene>
    <name evidence="2" type="ORF">SAMN05660653_01935</name>
</gene>
<reference evidence="2 3" key="1">
    <citation type="submission" date="2016-10" db="EMBL/GenBank/DDBJ databases">
        <authorList>
            <person name="de Groot N.N."/>
        </authorList>
    </citation>
    <scope>NUCLEOTIDE SEQUENCE [LARGE SCALE GENOMIC DNA]</scope>
    <source>
        <strain evidence="2 3">ASO4-2</strain>
    </source>
</reference>
<evidence type="ECO:0000313" key="3">
    <source>
        <dbReference type="Proteomes" id="UP000198771"/>
    </source>
</evidence>
<protein>
    <submittedName>
        <fullName evidence="2">Diacylglycerol kinase family enzyme</fullName>
    </submittedName>
</protein>
<dbReference type="GO" id="GO:0016301">
    <property type="term" value="F:kinase activity"/>
    <property type="evidence" value="ECO:0007669"/>
    <property type="project" value="UniProtKB-KW"/>
</dbReference>
<dbReference type="STRING" id="617002.SAMN05660653_01935"/>
<dbReference type="Proteomes" id="UP000198771">
    <property type="component" value="Unassembled WGS sequence"/>
</dbReference>
<proteinExistence type="predicted"/>
<accession>A0A1G6D5B1</accession>
<dbReference type="Pfam" id="PF00781">
    <property type="entry name" value="DAGK_cat"/>
    <property type="match status" value="1"/>
</dbReference>
<dbReference type="InterPro" id="IPR001206">
    <property type="entry name" value="Diacylglycerol_kinase_cat_dom"/>
</dbReference>